<keyword evidence="1" id="KW-1133">Transmembrane helix</keyword>
<keyword evidence="1" id="KW-0812">Transmembrane</keyword>
<dbReference type="PANTHER" id="PTHR32502:SF26">
    <property type="entry name" value="PHOSPHOTRANSFERASE SYSTEM SUGAR-SPECIFIC EIID COMPONENT"/>
    <property type="match status" value="1"/>
</dbReference>
<feature type="transmembrane region" description="Helical" evidence="1">
    <location>
        <begin position="147"/>
        <end position="170"/>
    </location>
</feature>
<dbReference type="Pfam" id="PF03613">
    <property type="entry name" value="EIID-AGA"/>
    <property type="match status" value="1"/>
</dbReference>
<dbReference type="AlphaFoldDB" id="E3G1I5"/>
<organism evidence="2 3">
    <name type="scientific">Enterobacter lignolyticus (strain SCF1)</name>
    <dbReference type="NCBI Taxonomy" id="701347"/>
    <lineage>
        <taxon>Bacteria</taxon>
        <taxon>Pseudomonadati</taxon>
        <taxon>Pseudomonadota</taxon>
        <taxon>Gammaproteobacteria</taxon>
        <taxon>Enterobacterales</taxon>
        <taxon>Enterobacteriaceae</taxon>
        <taxon>Pluralibacter</taxon>
    </lineage>
</organism>
<dbReference type="GO" id="GO:0005886">
    <property type="term" value="C:plasma membrane"/>
    <property type="evidence" value="ECO:0007669"/>
    <property type="project" value="TreeGrafter"/>
</dbReference>
<dbReference type="Proteomes" id="UP000006872">
    <property type="component" value="Chromosome"/>
</dbReference>
<evidence type="ECO:0000313" key="2">
    <source>
        <dbReference type="EMBL" id="ADO50270.1"/>
    </source>
</evidence>
<feature type="transmembrane region" description="Helical" evidence="1">
    <location>
        <begin position="115"/>
        <end position="135"/>
    </location>
</feature>
<gene>
    <name evidence="2" type="ordered locus">Entcl_4036</name>
</gene>
<reference evidence="3" key="1">
    <citation type="submission" date="2010-10" db="EMBL/GenBank/DDBJ databases">
        <title>Complete sequence of Enterobacter cloacae SCF1.</title>
        <authorList>
            <consortium name="US DOE Joint Genome Institute"/>
            <person name="Lucas S."/>
            <person name="Copeland A."/>
            <person name="Lapidus A."/>
            <person name="Cheng J.-F."/>
            <person name="Bruce D."/>
            <person name="Goodwin L."/>
            <person name="Pitluck S."/>
            <person name="Davenport K."/>
            <person name="Detter J.C."/>
            <person name="Han C."/>
            <person name="Tapia R."/>
            <person name="Land M."/>
            <person name="Hauser L."/>
            <person name="Chang Y.-J."/>
            <person name="Jeffries C."/>
            <person name="Kyrpides N."/>
            <person name="Ivanova N."/>
            <person name="Mikhailova N."/>
            <person name="DeAngelis K."/>
            <person name="Arkin A.P."/>
            <person name="Chivian D."/>
            <person name="Edwards B."/>
            <person name="Woo H."/>
            <person name="Hazen T.C."/>
            <person name="Woyke T."/>
        </authorList>
    </citation>
    <scope>NUCLEOTIDE SEQUENCE [LARGE SCALE GENOMIC DNA]</scope>
    <source>
        <strain evidence="3">SCF1</strain>
    </source>
</reference>
<dbReference type="PROSITE" id="PS51108">
    <property type="entry name" value="PTS_EIID"/>
    <property type="match status" value="1"/>
</dbReference>
<dbReference type="InterPro" id="IPR050303">
    <property type="entry name" value="GatZ_KbaZ_carbometab"/>
</dbReference>
<feature type="transmembrane region" description="Helical" evidence="1">
    <location>
        <begin position="191"/>
        <end position="211"/>
    </location>
</feature>
<dbReference type="PANTHER" id="PTHR32502">
    <property type="entry name" value="N-ACETYLGALACTOSAMINE PERMEASE II COMPONENT-RELATED"/>
    <property type="match status" value="1"/>
</dbReference>
<dbReference type="STRING" id="701347.Entcl_4036"/>
<dbReference type="eggNOG" id="COG3716">
    <property type="taxonomic scope" value="Bacteria"/>
</dbReference>
<name>E3G1I5_ENTLS</name>
<dbReference type="GO" id="GO:0009401">
    <property type="term" value="P:phosphoenolpyruvate-dependent sugar phosphotransferase system"/>
    <property type="evidence" value="ECO:0007669"/>
    <property type="project" value="InterPro"/>
</dbReference>
<sequence length="276" mass="30077">MMKSDTPAAAPHARLDRRTLRQVNLRWLFTSAICWNYERMMSTGYLYAMLPASQKLYGDDPVALKKNLEMHAQFFNTSPHTGALILGVDLALEEEKGRDAMEAVSGLKTGLMGPFAAIGDALFGALVPTIFGSVGSWMALNGNPMGAIFWIIAHILIIFGFRLPQLGFAYRQGINMVGSMNTRLKSITEAATLLGVTVVGALIASVVHITVPLTLKSGGVELKIQETLDQLMPSLLPVLLVGLVYWLLGLRRMNSTRVIWVVMLISIVGYNTGILG</sequence>
<dbReference type="RefSeq" id="WP_013367986.1">
    <property type="nucleotide sequence ID" value="NC_014618.1"/>
</dbReference>
<keyword evidence="3" id="KW-1185">Reference proteome</keyword>
<keyword evidence="1" id="KW-0472">Membrane</keyword>
<accession>E3G1I5</accession>
<reference evidence="2 3" key="2">
    <citation type="journal article" date="2011" name="Stand. Genomic Sci.">
        <title>Complete genome sequence of 'Enterobacter lignolyticus' SCF1.</title>
        <authorList>
            <person name="Deangelis K.M."/>
            <person name="D'Haeseleer P."/>
            <person name="Chivian D."/>
            <person name="Fortney J.L."/>
            <person name="Khudyakov J."/>
            <person name="Simmons B."/>
            <person name="Woo H."/>
            <person name="Arkin A.P."/>
            <person name="Davenport K.W."/>
            <person name="Goodwin L."/>
            <person name="Chen A."/>
            <person name="Ivanova N."/>
            <person name="Kyrpides N.C."/>
            <person name="Mavromatis K."/>
            <person name="Woyke T."/>
            <person name="Hazen T.C."/>
        </authorList>
    </citation>
    <scope>NUCLEOTIDE SEQUENCE [LARGE SCALE GENOMIC DNA]</scope>
    <source>
        <strain evidence="2 3">SCF1</strain>
    </source>
</reference>
<protein>
    <submittedName>
        <fullName evidence="2">PTS system mannose/fructose/sorbose family IID component</fullName>
    </submittedName>
</protein>
<proteinExistence type="predicted"/>
<feature type="transmembrane region" description="Helical" evidence="1">
    <location>
        <begin position="231"/>
        <end position="250"/>
    </location>
</feature>
<dbReference type="HOGENOM" id="CLU_060742_1_1_6"/>
<evidence type="ECO:0000313" key="3">
    <source>
        <dbReference type="Proteomes" id="UP000006872"/>
    </source>
</evidence>
<evidence type="ECO:0000256" key="1">
    <source>
        <dbReference type="SAM" id="Phobius"/>
    </source>
</evidence>
<dbReference type="EMBL" id="CP002272">
    <property type="protein sequence ID" value="ADO50270.1"/>
    <property type="molecule type" value="Genomic_DNA"/>
</dbReference>
<dbReference type="KEGG" id="esc:Entcl_4036"/>
<dbReference type="InterPro" id="IPR004704">
    <property type="entry name" value="PTS_IID_man"/>
</dbReference>
<feature type="transmembrane region" description="Helical" evidence="1">
    <location>
        <begin position="257"/>
        <end position="275"/>
    </location>
</feature>